<gene>
    <name evidence="3" type="ORF">F5983_37355</name>
</gene>
<proteinExistence type="predicted"/>
<dbReference type="AlphaFoldDB" id="A0A5N5EB28"/>
<dbReference type="SUPFAM" id="SSF52540">
    <property type="entry name" value="P-loop containing nucleoside triphosphate hydrolases"/>
    <property type="match status" value="1"/>
</dbReference>
<dbReference type="InterPro" id="IPR005114">
    <property type="entry name" value="Helicase_assoc"/>
</dbReference>
<evidence type="ECO:0000313" key="4">
    <source>
        <dbReference type="Proteomes" id="UP000326907"/>
    </source>
</evidence>
<feature type="region of interest" description="Disordered" evidence="1">
    <location>
        <begin position="418"/>
        <end position="439"/>
    </location>
</feature>
<reference evidence="3 4" key="1">
    <citation type="submission" date="2019-09" db="EMBL/GenBank/DDBJ databases">
        <authorList>
            <person name="Liu P."/>
        </authorList>
    </citation>
    <scope>NUCLEOTIDE SEQUENCE [LARGE SCALE GENOMIC DNA]</scope>
    <source>
        <strain evidence="3 4">TRM68085</strain>
    </source>
</reference>
<keyword evidence="3" id="KW-0547">Nucleotide-binding</keyword>
<feature type="domain" description="Helicase-associated" evidence="2">
    <location>
        <begin position="441"/>
        <end position="502"/>
    </location>
</feature>
<dbReference type="Gene3D" id="3.40.50.300">
    <property type="entry name" value="P-loop containing nucleotide triphosphate hydrolases"/>
    <property type="match status" value="1"/>
</dbReference>
<feature type="domain" description="Helicase-associated" evidence="2">
    <location>
        <begin position="213"/>
        <end position="281"/>
    </location>
</feature>
<dbReference type="Proteomes" id="UP000326907">
    <property type="component" value="Unassembled WGS sequence"/>
</dbReference>
<evidence type="ECO:0000259" key="2">
    <source>
        <dbReference type="Pfam" id="PF03457"/>
    </source>
</evidence>
<comment type="caution">
    <text evidence="3">The sequence shown here is derived from an EMBL/GenBank/DDBJ whole genome shotgun (WGS) entry which is preliminary data.</text>
</comment>
<dbReference type="RefSeq" id="WP_192806954.1">
    <property type="nucleotide sequence ID" value="NZ_VYUA01000093.1"/>
</dbReference>
<dbReference type="PANTHER" id="PTHR33418">
    <property type="entry name" value="HELICASE-ASSOCIATED"/>
    <property type="match status" value="1"/>
</dbReference>
<protein>
    <submittedName>
        <fullName evidence="3">Helicase</fullName>
    </submittedName>
</protein>
<keyword evidence="3" id="KW-0378">Hydrolase</keyword>
<sequence length="509" mass="55421">SFLASCRVLGEGVDIRGTRGVGAVVFADTRSSPVEIVQIIGRALRQEPGEGKVSRILVPVFLEPGEDPGDMMASPSYRGLVAVLQGLRAHDDRVIEKLALPTTTARGQITAVLALDPQQAEGASPEGQEDTGEGSAAPAAEESDDRKPDAEENVSNEDSSKTEDDEDTDPAEDSGEAEPGIAGSRTPLLRFSLPRDPESIALFLRTRILRPDSEVWLTGYQALRTWVAEHRDARVPSETTVPLGNDGDAYGLGTWVKEQRRAFKAGTLKPWRADLLNEIGMIWSVGDAAFWNNLTAARAYYAAHGSLAAPKGAVVDGVAVGQWLANLRKPGGLGKDTETATQRRRALEAIDRDWNPQWSVDWQRHYAAARILLGEEQGLTEILPGVTMNGCDVGTWTAKQTDRAVWDALDPEQRARLESLGLKPRPAPATAPTPQEKKPGAFERGITALTQYAEREGRVIVPRAHIEETPHGPVRLGTWISNTRSRRERLNAQQREQLAALGIEWVTVT</sequence>
<dbReference type="GO" id="GO:0004386">
    <property type="term" value="F:helicase activity"/>
    <property type="evidence" value="ECO:0007669"/>
    <property type="project" value="UniProtKB-KW"/>
</dbReference>
<evidence type="ECO:0000313" key="3">
    <source>
        <dbReference type="EMBL" id="KAB2587555.1"/>
    </source>
</evidence>
<dbReference type="Gene3D" id="6.10.140.530">
    <property type="match status" value="2"/>
</dbReference>
<keyword evidence="3" id="KW-0347">Helicase</keyword>
<feature type="compositionally biased region" description="Acidic residues" evidence="1">
    <location>
        <begin position="163"/>
        <end position="176"/>
    </location>
</feature>
<dbReference type="InterPro" id="IPR027417">
    <property type="entry name" value="P-loop_NTPase"/>
</dbReference>
<dbReference type="EMBL" id="VYUA01000093">
    <property type="protein sequence ID" value="KAB2587555.1"/>
    <property type="molecule type" value="Genomic_DNA"/>
</dbReference>
<organism evidence="3 4">
    <name type="scientific">Streptomyces arboris</name>
    <dbReference type="NCBI Taxonomy" id="2600619"/>
    <lineage>
        <taxon>Bacteria</taxon>
        <taxon>Bacillati</taxon>
        <taxon>Actinomycetota</taxon>
        <taxon>Actinomycetes</taxon>
        <taxon>Kitasatosporales</taxon>
        <taxon>Streptomycetaceae</taxon>
        <taxon>Streptomyces</taxon>
    </lineage>
</organism>
<feature type="non-terminal residue" evidence="3">
    <location>
        <position position="1"/>
    </location>
</feature>
<feature type="region of interest" description="Disordered" evidence="1">
    <location>
        <begin position="119"/>
        <end position="190"/>
    </location>
</feature>
<dbReference type="PANTHER" id="PTHR33418:SF1">
    <property type="entry name" value="HELICASE-ASSOCIATED DOMAIN-CONTAINING PROTEIN"/>
    <property type="match status" value="1"/>
</dbReference>
<keyword evidence="4" id="KW-1185">Reference proteome</keyword>
<dbReference type="CDD" id="cd18785">
    <property type="entry name" value="SF2_C"/>
    <property type="match status" value="1"/>
</dbReference>
<name>A0A5N5EB28_9ACTN</name>
<keyword evidence="3" id="KW-0067">ATP-binding</keyword>
<feature type="domain" description="Helicase-associated" evidence="2">
    <location>
        <begin position="287"/>
        <end position="351"/>
    </location>
</feature>
<evidence type="ECO:0000256" key="1">
    <source>
        <dbReference type="SAM" id="MobiDB-lite"/>
    </source>
</evidence>
<dbReference type="Pfam" id="PF03457">
    <property type="entry name" value="HA"/>
    <property type="match status" value="3"/>
</dbReference>
<accession>A0A5N5EB28</accession>